<name>A0ABY4I1H2_CHIFI</name>
<organism evidence="3 4">
    <name type="scientific">Chitinophaga filiformis</name>
    <name type="common">Myxococcus filiformis</name>
    <name type="synonym">Flexibacter filiformis</name>
    <dbReference type="NCBI Taxonomy" id="104663"/>
    <lineage>
        <taxon>Bacteria</taxon>
        <taxon>Pseudomonadati</taxon>
        <taxon>Bacteroidota</taxon>
        <taxon>Chitinophagia</taxon>
        <taxon>Chitinophagales</taxon>
        <taxon>Chitinophagaceae</taxon>
        <taxon>Chitinophaga</taxon>
    </lineage>
</organism>
<dbReference type="InterPro" id="IPR011051">
    <property type="entry name" value="RmlC_Cupin_sf"/>
</dbReference>
<evidence type="ECO:0000259" key="2">
    <source>
        <dbReference type="Pfam" id="PF07883"/>
    </source>
</evidence>
<dbReference type="PANTHER" id="PTHR38599">
    <property type="entry name" value="CUPIN DOMAIN PROTEIN (AFU_ORTHOLOGUE AFUA_3G13620)"/>
    <property type="match status" value="1"/>
</dbReference>
<feature type="signal peptide" evidence="1">
    <location>
        <begin position="1"/>
        <end position="16"/>
    </location>
</feature>
<dbReference type="InterPro" id="IPR014710">
    <property type="entry name" value="RmlC-like_jellyroll"/>
</dbReference>
<evidence type="ECO:0000256" key="1">
    <source>
        <dbReference type="SAM" id="SignalP"/>
    </source>
</evidence>
<keyword evidence="1" id="KW-0732">Signal</keyword>
<proteinExistence type="predicted"/>
<feature type="chain" id="PRO_5046682299" evidence="1">
    <location>
        <begin position="17"/>
        <end position="141"/>
    </location>
</feature>
<keyword evidence="4" id="KW-1185">Reference proteome</keyword>
<dbReference type="CDD" id="cd02234">
    <property type="entry name" value="cupin_BLR7677-like"/>
    <property type="match status" value="1"/>
</dbReference>
<evidence type="ECO:0000313" key="4">
    <source>
        <dbReference type="Proteomes" id="UP000830198"/>
    </source>
</evidence>
<protein>
    <submittedName>
        <fullName evidence="3">Cupin domain-containing protein</fullName>
    </submittedName>
</protein>
<dbReference type="PANTHER" id="PTHR38599:SF1">
    <property type="entry name" value="CUPIN DOMAIN PROTEIN (AFU_ORTHOLOGUE AFUA_3G13620)"/>
    <property type="match status" value="1"/>
</dbReference>
<feature type="domain" description="Cupin type-2" evidence="2">
    <location>
        <begin position="57"/>
        <end position="126"/>
    </location>
</feature>
<dbReference type="EMBL" id="CP095855">
    <property type="protein sequence ID" value="UPK69465.1"/>
    <property type="molecule type" value="Genomic_DNA"/>
</dbReference>
<reference evidence="3 4" key="1">
    <citation type="submission" date="2022-04" db="EMBL/GenBank/DDBJ databases">
        <title>The arsenic-methylating capacity of Chitinophaga filiformis YT5 during chitin decomposition.</title>
        <authorList>
            <person name="Chen G."/>
            <person name="Liang Y."/>
        </authorList>
    </citation>
    <scope>NUCLEOTIDE SEQUENCE [LARGE SCALE GENOMIC DNA]</scope>
    <source>
        <strain evidence="3 4">YT5</strain>
    </source>
</reference>
<evidence type="ECO:0000313" key="3">
    <source>
        <dbReference type="EMBL" id="UPK69465.1"/>
    </source>
</evidence>
<accession>A0ABY4I1H2</accession>
<gene>
    <name evidence="3" type="ORF">MYF79_31365</name>
</gene>
<dbReference type="Gene3D" id="2.60.120.10">
    <property type="entry name" value="Jelly Rolls"/>
    <property type="match status" value="1"/>
</dbReference>
<dbReference type="Proteomes" id="UP000830198">
    <property type="component" value="Chromosome"/>
</dbReference>
<dbReference type="RefSeq" id="WP_247811755.1">
    <property type="nucleotide sequence ID" value="NZ_CP095855.1"/>
</dbReference>
<dbReference type="InterPro" id="IPR013096">
    <property type="entry name" value="Cupin_2"/>
</dbReference>
<sequence>MKKFAFVLVVLSTAFAVNTKAQHSTHDEVSKHKPKVLFQREITSLPDVKGQEAKVVLVNFAPGEVAGAHRHPQATIGYVLEGEIESTFEGKKYVYKAGDTFWEEPNGLHSETKNPSKTKEAKLLVFFLGAKGTPFLVPEKK</sequence>
<dbReference type="SUPFAM" id="SSF51182">
    <property type="entry name" value="RmlC-like cupins"/>
    <property type="match status" value="1"/>
</dbReference>
<dbReference type="Pfam" id="PF07883">
    <property type="entry name" value="Cupin_2"/>
    <property type="match status" value="1"/>
</dbReference>